<dbReference type="Pfam" id="PF14763">
    <property type="entry name" value="HPS3_C"/>
    <property type="match status" value="1"/>
</dbReference>
<gene>
    <name evidence="1" type="ORF">YQE_10901</name>
</gene>
<feature type="non-terminal residue" evidence="1">
    <location>
        <position position="1"/>
    </location>
</feature>
<proteinExistence type="predicted"/>
<protein>
    <submittedName>
        <fullName evidence="1">Uncharacterized protein</fullName>
    </submittedName>
</protein>
<dbReference type="OrthoDB" id="10255480at2759"/>
<evidence type="ECO:0000313" key="1">
    <source>
        <dbReference type="EMBL" id="ENN72561.1"/>
    </source>
</evidence>
<dbReference type="HOGENOM" id="CLU_291743_0_0_1"/>
<dbReference type="PANTHER" id="PTHR28633">
    <property type="entry name" value="HERMANSKY-PUDLAK SYNDROME 3 PROTEIN"/>
    <property type="match status" value="1"/>
</dbReference>
<dbReference type="EMBL" id="KB741216">
    <property type="protein sequence ID" value="ENN72561.1"/>
    <property type="molecule type" value="Genomic_DNA"/>
</dbReference>
<accession>N6TW22</accession>
<dbReference type="OMA" id="CIPYYKM"/>
<dbReference type="InterPro" id="IPR029438">
    <property type="entry name" value="HPS3_C"/>
</dbReference>
<dbReference type="GO" id="GO:0005737">
    <property type="term" value="C:cytoplasm"/>
    <property type="evidence" value="ECO:0007669"/>
    <property type="project" value="TreeGrafter"/>
</dbReference>
<organism evidence="1">
    <name type="scientific">Dendroctonus ponderosae</name>
    <name type="common">Mountain pine beetle</name>
    <dbReference type="NCBI Taxonomy" id="77166"/>
    <lineage>
        <taxon>Eukaryota</taxon>
        <taxon>Metazoa</taxon>
        <taxon>Ecdysozoa</taxon>
        <taxon>Arthropoda</taxon>
        <taxon>Hexapoda</taxon>
        <taxon>Insecta</taxon>
        <taxon>Pterygota</taxon>
        <taxon>Neoptera</taxon>
        <taxon>Endopterygota</taxon>
        <taxon>Coleoptera</taxon>
        <taxon>Polyphaga</taxon>
        <taxon>Cucujiformia</taxon>
        <taxon>Curculionidae</taxon>
        <taxon>Scolytinae</taxon>
        <taxon>Dendroctonus</taxon>
    </lineage>
</organism>
<dbReference type="AlphaFoldDB" id="N6TW22"/>
<sequence>MVRVISMHHFASQNVQTVEQPTACTVAPPDRLLLALTNNCIEVRNLQNDSEVQFFFPTVDEAVQIVHCLNGDYVASLETKYNRQNRDTNFVRVYINWDSVAAMQQSKMTSGNVSLGASECGMVQPMRARIAGRVTPTTNQSELGSLEMIEVPVRRNPNCIACCQVSGNLAILSSRLVNIYKFQVRTHDISKLKFIDFDEMPIMMELSFAPFEIQMCENYVAAIGSDTMHLFRVLSSDKTIEGAASVGMKRGNTEQDFSFLYSHENPIDFAQLKKDEKQKRQKVTVNLPSIAKENSLIHKHSPFTFTDKDLRAAIKPINSLEVSNLKCYQLQDLIQLKLLPILIENNQRQISEEFKSMILKPLYIDQQFNRTSEDHSELRSHYSDCLNSVACMVVTQQEGYLHFFADKDVSLDEDNCIAVYPFTAPVFKVIMEDYFLHALTETGLETYTLRIGHQLCRNINHMDSMLVAIPSIEDSICLVGLGPFLGVERMLLADNYLLLLANSESSPARSVSSSGSSTATFLTLYALELPTPKAVFNDISIVANVHRFSSAQTYCHLVSEAHMILRMGLMLKKWAVVDEAHVKGIFEHRAANDDLVDIYLLSCALLGDHYMMCPNEASYRLVIPYYRMALISPMEALKRVKKLQDQSNSQVSKGLMNYLKHTLLEIKTSYEADRYFGNGSKNSFSEAMLDLLERQGFSDLPNLILKSRILREYSTDKLINILVERCSDATNLSEKNLALSILYLQKGNAAKAEDYLQNITKDNAVDLLQENWELLFETTFVSQGLQQRPQKGTMSFSDLSVALISICPEILADIFVTLILDMKAIGLARMIKVFLEYLPSSIGKDSTCASTVLQKTLEAFFTRYFSKPENVDVAKVIYEKGATDAMKLLVRSYLSQLQMLQLKADAEDTKEDSNGCSADVDDSQPSSLDEIEKDKDQEKLQYNRIYKTYFNENMKKRKASYLFSQVRHEYLDKMPPFQIDITAKVYEVCVEGYVAKEAPPKNPAADAVLKKLQALLCSKVVPNQVIVEVNGFLAVNDTLRGSDSLKTITMGTNDAVLLLIDVCPQCLLQFAKDRFAKAEEWKFLVATIQRRILRLSQQENLKRVCFFHKKILRDVLTFAASSYTVDQLQLIFPQRFSQSKSGEFGLNGDKPCRLDAIFLPEDPANEDADILSEIQDYEPYIAMCKGNQRANDINKMLTNKAYQLLNTLNL</sequence>
<dbReference type="Pfam" id="PF14761">
    <property type="entry name" value="HPS3_N"/>
    <property type="match status" value="1"/>
</dbReference>
<name>N6TW22_DENPD</name>
<dbReference type="InterPro" id="IPR029437">
    <property type="entry name" value="HPS3_N"/>
</dbReference>
<reference evidence="1" key="1">
    <citation type="journal article" date="2013" name="Genome Biol.">
        <title>Draft genome of the mountain pine beetle, Dendroctonus ponderosae Hopkins, a major forest pest.</title>
        <authorList>
            <person name="Keeling C.I."/>
            <person name="Yuen M.M."/>
            <person name="Liao N.Y."/>
            <person name="Docking T.R."/>
            <person name="Chan S.K."/>
            <person name="Taylor G.A."/>
            <person name="Palmquist D.L."/>
            <person name="Jackman S.D."/>
            <person name="Nguyen A."/>
            <person name="Li M."/>
            <person name="Henderson H."/>
            <person name="Janes J.K."/>
            <person name="Zhao Y."/>
            <person name="Pandoh P."/>
            <person name="Moore R."/>
            <person name="Sperling F.A."/>
            <person name="Huber D.P."/>
            <person name="Birol I."/>
            <person name="Jones S.J."/>
            <person name="Bohlmann J."/>
        </authorList>
    </citation>
    <scope>NUCLEOTIDE SEQUENCE</scope>
</reference>
<dbReference type="PANTHER" id="PTHR28633:SF1">
    <property type="entry name" value="BLOC-2 COMPLEX MEMBER HPS3"/>
    <property type="match status" value="1"/>
</dbReference>
<dbReference type="InterPro" id="IPR017216">
    <property type="entry name" value="HPS3"/>
</dbReference>